<feature type="region of interest" description="Disordered" evidence="1">
    <location>
        <begin position="416"/>
        <end position="579"/>
    </location>
</feature>
<keyword evidence="4" id="KW-1185">Reference proteome</keyword>
<name>A0A319FM92_ASPSB</name>
<feature type="compositionally biased region" description="Low complexity" evidence="1">
    <location>
        <begin position="102"/>
        <end position="117"/>
    </location>
</feature>
<evidence type="ECO:0000256" key="1">
    <source>
        <dbReference type="SAM" id="MobiDB-lite"/>
    </source>
</evidence>
<feature type="compositionally biased region" description="Low complexity" evidence="1">
    <location>
        <begin position="473"/>
        <end position="484"/>
    </location>
</feature>
<feature type="region of interest" description="Disordered" evidence="1">
    <location>
        <begin position="361"/>
        <end position="393"/>
    </location>
</feature>
<evidence type="ECO:0000313" key="4">
    <source>
        <dbReference type="Proteomes" id="UP000248423"/>
    </source>
</evidence>
<feature type="compositionally biased region" description="Low complexity" evidence="1">
    <location>
        <begin position="285"/>
        <end position="316"/>
    </location>
</feature>
<evidence type="ECO:0000313" key="3">
    <source>
        <dbReference type="EMBL" id="PYI10443.1"/>
    </source>
</evidence>
<feature type="region of interest" description="Disordered" evidence="1">
    <location>
        <begin position="276"/>
        <end position="328"/>
    </location>
</feature>
<feature type="region of interest" description="Disordered" evidence="1">
    <location>
        <begin position="154"/>
        <end position="221"/>
    </location>
</feature>
<organism evidence="3 4">
    <name type="scientific">Aspergillus sclerotiicarbonarius (strain CBS 121057 / IBT 28362)</name>
    <dbReference type="NCBI Taxonomy" id="1448318"/>
    <lineage>
        <taxon>Eukaryota</taxon>
        <taxon>Fungi</taxon>
        <taxon>Dikarya</taxon>
        <taxon>Ascomycota</taxon>
        <taxon>Pezizomycotina</taxon>
        <taxon>Eurotiomycetes</taxon>
        <taxon>Eurotiomycetidae</taxon>
        <taxon>Eurotiales</taxon>
        <taxon>Aspergillaceae</taxon>
        <taxon>Aspergillus</taxon>
        <taxon>Aspergillus subgen. Circumdati</taxon>
    </lineage>
</organism>
<keyword evidence="2" id="KW-0812">Transmembrane</keyword>
<evidence type="ECO:0000256" key="2">
    <source>
        <dbReference type="SAM" id="Phobius"/>
    </source>
</evidence>
<feature type="compositionally biased region" description="Polar residues" evidence="1">
    <location>
        <begin position="80"/>
        <end position="94"/>
    </location>
</feature>
<dbReference type="EMBL" id="KZ826322">
    <property type="protein sequence ID" value="PYI10443.1"/>
    <property type="molecule type" value="Genomic_DNA"/>
</dbReference>
<sequence length="579" mass="59404">MAHHGTGHTRFNRVMRRKYQLESAYYSETGLNRDNDHDTPATISHETVVAGLKNELIPNPEMQKQEVHDSQELLEKRQQSDTATGDQTTVSATVINVVDNDSQTSSGTSATAPTTISDESTVPATTGLSTESDSFSLSLSATISVDVPLTASPAYSSPTADTPAVTSTSEPSSAPPSSAPASSKTSTPLFGSTTTSLPSSTSIKPSSALSDSNTGATQNAGQVTASSSGAVFGYGSQSTTTSSVSQTSSATTSILSSEPTSTDSYYGTWSTASNGGAGGLGGTATGQAASETSFSSGSSGSSFNSSSSSSSSSSSGSGSGSGSISTQTKGKIAGGVVGGVAAAMFVFVFVVWLLRRRRKNILPPSGDALPEPDTTGTAEGSIPRSAEMASRRSSDDPLFTASYFAPAFMKRWRQSHMTTRTDDSTLSSEPSERGFQKISGRKIPSVLQSGGDGYGGGFEPGSPTASEPSTIFSPSSPVQPRSPVTQPPLTTPYGMPLDASYTREAEESGGKLVFRPSPARTPVTSASASLSNEPGGPRIVSQVIVPGALSPTMPKRPDALGRSHPSFDGSRGSRFTESI</sequence>
<dbReference type="OrthoDB" id="5421784at2759"/>
<feature type="compositionally biased region" description="Polar residues" evidence="1">
    <location>
        <begin position="211"/>
        <end position="221"/>
    </location>
</feature>
<feature type="transmembrane region" description="Helical" evidence="2">
    <location>
        <begin position="332"/>
        <end position="354"/>
    </location>
</feature>
<dbReference type="VEuPathDB" id="FungiDB:BO78DRAFT_221136"/>
<keyword evidence="2" id="KW-0472">Membrane</keyword>
<feature type="compositionally biased region" description="Polar residues" evidence="1">
    <location>
        <begin position="463"/>
        <end position="472"/>
    </location>
</feature>
<evidence type="ECO:0008006" key="5">
    <source>
        <dbReference type="Google" id="ProtNLM"/>
    </source>
</evidence>
<feature type="compositionally biased region" description="Basic and acidic residues" evidence="1">
    <location>
        <begin position="64"/>
        <end position="79"/>
    </location>
</feature>
<feature type="region of interest" description="Disordered" evidence="1">
    <location>
        <begin position="64"/>
        <end position="132"/>
    </location>
</feature>
<reference evidence="3 4" key="1">
    <citation type="submission" date="2018-02" db="EMBL/GenBank/DDBJ databases">
        <title>The genomes of Aspergillus section Nigri reveals drivers in fungal speciation.</title>
        <authorList>
            <consortium name="DOE Joint Genome Institute"/>
            <person name="Vesth T.C."/>
            <person name="Nybo J."/>
            <person name="Theobald S."/>
            <person name="Brandl J."/>
            <person name="Frisvad J.C."/>
            <person name="Nielsen K.F."/>
            <person name="Lyhne E.K."/>
            <person name="Kogle M.E."/>
            <person name="Kuo A."/>
            <person name="Riley R."/>
            <person name="Clum A."/>
            <person name="Nolan M."/>
            <person name="Lipzen A."/>
            <person name="Salamov A."/>
            <person name="Henrissat B."/>
            <person name="Wiebenga A."/>
            <person name="De vries R.P."/>
            <person name="Grigoriev I.V."/>
            <person name="Mortensen U.H."/>
            <person name="Andersen M.R."/>
            <person name="Baker S.E."/>
        </authorList>
    </citation>
    <scope>NUCLEOTIDE SEQUENCE [LARGE SCALE GENOMIC DNA]</scope>
    <source>
        <strain evidence="3 4">CBS 121057</strain>
    </source>
</reference>
<keyword evidence="2" id="KW-1133">Transmembrane helix</keyword>
<dbReference type="Proteomes" id="UP000248423">
    <property type="component" value="Unassembled WGS sequence"/>
</dbReference>
<feature type="compositionally biased region" description="Polar residues" evidence="1">
    <location>
        <begin position="118"/>
        <end position="127"/>
    </location>
</feature>
<protein>
    <recommendedName>
        <fullName evidence="5">Mid2 domain-containing protein</fullName>
    </recommendedName>
</protein>
<dbReference type="STRING" id="1448318.A0A319FM92"/>
<feature type="compositionally biased region" description="Low complexity" evidence="1">
    <location>
        <begin position="236"/>
        <end position="253"/>
    </location>
</feature>
<gene>
    <name evidence="3" type="ORF">BO78DRAFT_221136</name>
</gene>
<feature type="compositionally biased region" description="Polar residues" evidence="1">
    <location>
        <begin position="254"/>
        <end position="264"/>
    </location>
</feature>
<dbReference type="AlphaFoldDB" id="A0A319FM92"/>
<feature type="compositionally biased region" description="Polar residues" evidence="1">
    <location>
        <begin position="522"/>
        <end position="532"/>
    </location>
</feature>
<feature type="compositionally biased region" description="Low complexity" evidence="1">
    <location>
        <begin position="162"/>
        <end position="172"/>
    </location>
</feature>
<proteinExistence type="predicted"/>
<feature type="compositionally biased region" description="Low complexity" evidence="1">
    <location>
        <begin position="179"/>
        <end position="210"/>
    </location>
</feature>
<accession>A0A319FM92</accession>
<feature type="compositionally biased region" description="Gly residues" evidence="1">
    <location>
        <begin position="450"/>
        <end position="459"/>
    </location>
</feature>
<feature type="region of interest" description="Disordered" evidence="1">
    <location>
        <begin position="235"/>
        <end position="264"/>
    </location>
</feature>